<dbReference type="InterPro" id="IPR042000">
    <property type="entry name" value="Sortase_D_2"/>
</dbReference>
<dbReference type="Pfam" id="PF04203">
    <property type="entry name" value="Sortase"/>
    <property type="match status" value="1"/>
</dbReference>
<reference evidence="4 5" key="1">
    <citation type="submission" date="2018-07" db="EMBL/GenBank/DDBJ databases">
        <title>Bacillus sp. YLB-04 draft genome sequence.</title>
        <authorList>
            <person name="Yu L."/>
            <person name="Tang X."/>
        </authorList>
    </citation>
    <scope>NUCLEOTIDE SEQUENCE [LARGE SCALE GENOMIC DNA]</scope>
    <source>
        <strain evidence="4 5">YLB-04</strain>
    </source>
</reference>
<dbReference type="CDD" id="cd06166">
    <property type="entry name" value="Sortase_D_2"/>
    <property type="match status" value="1"/>
</dbReference>
<protein>
    <recommendedName>
        <fullName evidence="6">Class D sortase</fullName>
    </recommendedName>
</protein>
<comment type="caution">
    <text evidence="4">The sequence shown here is derived from an EMBL/GenBank/DDBJ whole genome shotgun (WGS) entry which is preliminary data.</text>
</comment>
<evidence type="ECO:0000256" key="3">
    <source>
        <dbReference type="SAM" id="MobiDB-lite"/>
    </source>
</evidence>
<dbReference type="Proteomes" id="UP000257144">
    <property type="component" value="Unassembled WGS sequence"/>
</dbReference>
<organism evidence="4 5">
    <name type="scientific">Neobacillus piezotolerans</name>
    <dbReference type="NCBI Taxonomy" id="2259171"/>
    <lineage>
        <taxon>Bacteria</taxon>
        <taxon>Bacillati</taxon>
        <taxon>Bacillota</taxon>
        <taxon>Bacilli</taxon>
        <taxon>Bacillales</taxon>
        <taxon>Bacillaceae</taxon>
        <taxon>Neobacillus</taxon>
    </lineage>
</organism>
<evidence type="ECO:0000313" key="4">
    <source>
        <dbReference type="EMBL" id="RDU37501.1"/>
    </source>
</evidence>
<evidence type="ECO:0000256" key="1">
    <source>
        <dbReference type="ARBA" id="ARBA00022801"/>
    </source>
</evidence>
<dbReference type="GO" id="GO:0016787">
    <property type="term" value="F:hydrolase activity"/>
    <property type="evidence" value="ECO:0007669"/>
    <property type="project" value="UniProtKB-KW"/>
</dbReference>
<feature type="region of interest" description="Disordered" evidence="3">
    <location>
        <begin position="62"/>
        <end position="114"/>
    </location>
</feature>
<dbReference type="OrthoDB" id="154054at2"/>
<dbReference type="EMBL" id="QNQT01000002">
    <property type="protein sequence ID" value="RDU37501.1"/>
    <property type="molecule type" value="Genomic_DNA"/>
</dbReference>
<gene>
    <name evidence="4" type="ORF">DRW41_06555</name>
</gene>
<keyword evidence="5" id="KW-1185">Reference proteome</keyword>
<sequence>MKKTAAILLLLIGSGFLLFPISTRMYSEYMQEKLLEEWEPSGQAAAAESSIAAENYRGLDEVFSAGPDNEKADQENKTANKKPPVGQIVSPDKRGQNTQKEIVPSGKKKPQSPSQVIGVLQIKKIGLKIPVLEGATMKNMRKGAGLINGTTLPGQPGNSAIAAHRSRSYGHMFNRLNELEKGDTIIIKDRNRTYTYKVYKKMVVKPTNTSVLNAIPEKRILTLVTCTPIKTATHRLIVQAELIKEGS</sequence>
<dbReference type="SUPFAM" id="SSF63817">
    <property type="entry name" value="Sortase"/>
    <property type="match status" value="1"/>
</dbReference>
<feature type="compositionally biased region" description="Basic and acidic residues" evidence="3">
    <location>
        <begin position="68"/>
        <end position="78"/>
    </location>
</feature>
<evidence type="ECO:0008006" key="6">
    <source>
        <dbReference type="Google" id="ProtNLM"/>
    </source>
</evidence>
<proteinExistence type="predicted"/>
<keyword evidence="1" id="KW-0378">Hydrolase</keyword>
<name>A0A3D8GTD1_9BACI</name>
<feature type="active site" description="Proton donor/acceptor" evidence="2">
    <location>
        <position position="164"/>
    </location>
</feature>
<dbReference type="InterPro" id="IPR005754">
    <property type="entry name" value="Sortase"/>
</dbReference>
<dbReference type="Gene3D" id="2.40.260.10">
    <property type="entry name" value="Sortase"/>
    <property type="match status" value="1"/>
</dbReference>
<evidence type="ECO:0000256" key="2">
    <source>
        <dbReference type="PIRSR" id="PIRSR605754-1"/>
    </source>
</evidence>
<dbReference type="NCBIfam" id="TIGR01076">
    <property type="entry name" value="sortase_fam"/>
    <property type="match status" value="1"/>
</dbReference>
<accession>A0A3D8GTD1</accession>
<dbReference type="AlphaFoldDB" id="A0A3D8GTD1"/>
<evidence type="ECO:0000313" key="5">
    <source>
        <dbReference type="Proteomes" id="UP000257144"/>
    </source>
</evidence>
<feature type="active site" description="Acyl-thioester intermediate" evidence="2">
    <location>
        <position position="226"/>
    </location>
</feature>
<dbReference type="RefSeq" id="WP_115451174.1">
    <property type="nucleotide sequence ID" value="NZ_QNQT01000002.1"/>
</dbReference>
<dbReference type="InterPro" id="IPR023365">
    <property type="entry name" value="Sortase_dom-sf"/>
</dbReference>